<dbReference type="EMBL" id="FOPJ01000003">
    <property type="protein sequence ID" value="SFG34391.1"/>
    <property type="molecule type" value="Genomic_DNA"/>
</dbReference>
<dbReference type="Gene3D" id="3.40.190.10">
    <property type="entry name" value="Periplasmic binding protein-like II"/>
    <property type="match status" value="2"/>
</dbReference>
<dbReference type="PANTHER" id="PTHR30346:SF26">
    <property type="entry name" value="HYDROGEN PEROXIDE-INDUCIBLE GENES ACTIVATOR"/>
    <property type="match status" value="1"/>
</dbReference>
<dbReference type="OrthoDB" id="9775392at2"/>
<evidence type="ECO:0000259" key="7">
    <source>
        <dbReference type="PROSITE" id="PS50931"/>
    </source>
</evidence>
<comment type="similarity">
    <text evidence="1">Belongs to the LysR transcriptional regulatory family.</text>
</comment>
<evidence type="ECO:0000256" key="4">
    <source>
        <dbReference type="ARBA" id="ARBA00023159"/>
    </source>
</evidence>
<dbReference type="PRINTS" id="PR00039">
    <property type="entry name" value="HTHLYSR"/>
</dbReference>
<reference evidence="8 9" key="1">
    <citation type="submission" date="2016-10" db="EMBL/GenBank/DDBJ databases">
        <authorList>
            <person name="de Groot N.N."/>
        </authorList>
    </citation>
    <scope>NUCLEOTIDE SEQUENCE [LARGE SCALE GENOMIC DNA]</scope>
    <source>
        <strain>J11</strain>
        <strain evidence="9">PG 39</strain>
    </source>
</reference>
<dbReference type="Pfam" id="PF00126">
    <property type="entry name" value="HTH_1"/>
    <property type="match status" value="1"/>
</dbReference>
<dbReference type="GO" id="GO:0032993">
    <property type="term" value="C:protein-DNA complex"/>
    <property type="evidence" value="ECO:0007669"/>
    <property type="project" value="TreeGrafter"/>
</dbReference>
<dbReference type="AlphaFoldDB" id="A0A1I2R940"/>
<protein>
    <recommendedName>
        <fullName evidence="6">Probable hydrogen peroxide-inducible genes activator</fullName>
    </recommendedName>
</protein>
<evidence type="ECO:0000256" key="2">
    <source>
        <dbReference type="ARBA" id="ARBA00023015"/>
    </source>
</evidence>
<evidence type="ECO:0000256" key="1">
    <source>
        <dbReference type="ARBA" id="ARBA00009437"/>
    </source>
</evidence>
<keyword evidence="2" id="KW-0805">Transcription regulation</keyword>
<dbReference type="FunFam" id="1.10.10.10:FF:000001">
    <property type="entry name" value="LysR family transcriptional regulator"/>
    <property type="match status" value="1"/>
</dbReference>
<proteinExistence type="inferred from homology"/>
<dbReference type="InterPro" id="IPR036390">
    <property type="entry name" value="WH_DNA-bd_sf"/>
</dbReference>
<dbReference type="STRING" id="185761.SAMN05660282_00582"/>
<dbReference type="Pfam" id="PF03466">
    <property type="entry name" value="LysR_substrate"/>
    <property type="match status" value="1"/>
</dbReference>
<dbReference type="Gene3D" id="1.10.10.10">
    <property type="entry name" value="Winged helix-like DNA-binding domain superfamily/Winged helix DNA-binding domain"/>
    <property type="match status" value="1"/>
</dbReference>
<dbReference type="PROSITE" id="PS50931">
    <property type="entry name" value="HTH_LYSR"/>
    <property type="match status" value="1"/>
</dbReference>
<keyword evidence="4" id="KW-0010">Activator</keyword>
<dbReference type="InterPro" id="IPR036388">
    <property type="entry name" value="WH-like_DNA-bd_sf"/>
</dbReference>
<keyword evidence="9" id="KW-1185">Reference proteome</keyword>
<keyword evidence="3" id="KW-0238">DNA-binding</keyword>
<dbReference type="InterPro" id="IPR000847">
    <property type="entry name" value="LysR_HTH_N"/>
</dbReference>
<evidence type="ECO:0000256" key="6">
    <source>
        <dbReference type="ARBA" id="ARBA00040885"/>
    </source>
</evidence>
<accession>A0A1I2R940</accession>
<feature type="domain" description="HTH lysR-type" evidence="7">
    <location>
        <begin position="8"/>
        <end position="65"/>
    </location>
</feature>
<gene>
    <name evidence="8" type="ORF">SAMN05660282_00582</name>
</gene>
<dbReference type="PANTHER" id="PTHR30346">
    <property type="entry name" value="TRANSCRIPTIONAL DUAL REGULATOR HCAR-RELATED"/>
    <property type="match status" value="1"/>
</dbReference>
<dbReference type="SUPFAM" id="SSF46785">
    <property type="entry name" value="Winged helix' DNA-binding domain"/>
    <property type="match status" value="1"/>
</dbReference>
<dbReference type="Proteomes" id="UP000199065">
    <property type="component" value="Unassembled WGS sequence"/>
</dbReference>
<dbReference type="GO" id="GO:0003677">
    <property type="term" value="F:DNA binding"/>
    <property type="evidence" value="ECO:0007669"/>
    <property type="project" value="UniProtKB-KW"/>
</dbReference>
<evidence type="ECO:0000256" key="5">
    <source>
        <dbReference type="ARBA" id="ARBA00023163"/>
    </source>
</evidence>
<dbReference type="GO" id="GO:0003700">
    <property type="term" value="F:DNA-binding transcription factor activity"/>
    <property type="evidence" value="ECO:0007669"/>
    <property type="project" value="InterPro"/>
</dbReference>
<dbReference type="RefSeq" id="WP_092284270.1">
    <property type="nucleotide sequence ID" value="NZ_FOPJ01000003.1"/>
</dbReference>
<evidence type="ECO:0000313" key="9">
    <source>
        <dbReference type="Proteomes" id="UP000199065"/>
    </source>
</evidence>
<evidence type="ECO:0000313" key="8">
    <source>
        <dbReference type="EMBL" id="SFG34391.1"/>
    </source>
</evidence>
<dbReference type="SUPFAM" id="SSF53850">
    <property type="entry name" value="Periplasmic binding protein-like II"/>
    <property type="match status" value="1"/>
</dbReference>
<sequence length="320" mass="34485">MSNKEYRPTLSQLRTFVTIAENRHFGTAAAKLGISQPSLSQALSALESGLCMQLIERSTRKVIVTSTGQDLLPYAKATLDAADAFLARSRGAHGPLHGALTIGVIPTVAPYVLPYLLGLMQETYPDLEPRIIEDQTARLVNMLREGTLDVAIIATPAEAVGISERTLYHEQFVVVVPEDHPLAGRNDLKLDALNDLNLLLLEDGHCLHDQIIDLCRKAEINPTEATTAITRASSLTTIMQLVVAGMGATLAPLSAVGPECHRDGVATARFAPGITAERHIGLAFRASTSREEEFELLGELVKKAYAQAVEAFGEEAVLEA</sequence>
<evidence type="ECO:0000256" key="3">
    <source>
        <dbReference type="ARBA" id="ARBA00023125"/>
    </source>
</evidence>
<dbReference type="CDD" id="cd08411">
    <property type="entry name" value="PBP2_OxyR"/>
    <property type="match status" value="1"/>
</dbReference>
<name>A0A1I2R940_9CORY</name>
<dbReference type="InterPro" id="IPR005119">
    <property type="entry name" value="LysR_subst-bd"/>
</dbReference>
<organism evidence="8 9">
    <name type="scientific">Corynebacterium spheniscorum</name>
    <dbReference type="NCBI Taxonomy" id="185761"/>
    <lineage>
        <taxon>Bacteria</taxon>
        <taxon>Bacillati</taxon>
        <taxon>Actinomycetota</taxon>
        <taxon>Actinomycetes</taxon>
        <taxon>Mycobacteriales</taxon>
        <taxon>Corynebacteriaceae</taxon>
        <taxon>Corynebacterium</taxon>
    </lineage>
</organism>
<keyword evidence="5" id="KW-0804">Transcription</keyword>